<name>A0ABR4CMA1_9HELO</name>
<reference evidence="1 2" key="1">
    <citation type="journal article" date="2024" name="Commun. Biol.">
        <title>Comparative genomic analysis of thermophilic fungi reveals convergent evolutionary adaptations and gene losses.</title>
        <authorList>
            <person name="Steindorff A.S."/>
            <person name="Aguilar-Pontes M.V."/>
            <person name="Robinson A.J."/>
            <person name="Andreopoulos B."/>
            <person name="LaButti K."/>
            <person name="Kuo A."/>
            <person name="Mondo S."/>
            <person name="Riley R."/>
            <person name="Otillar R."/>
            <person name="Haridas S."/>
            <person name="Lipzen A."/>
            <person name="Grimwood J."/>
            <person name="Schmutz J."/>
            <person name="Clum A."/>
            <person name="Reid I.D."/>
            <person name="Moisan M.C."/>
            <person name="Butler G."/>
            <person name="Nguyen T.T.M."/>
            <person name="Dewar K."/>
            <person name="Conant G."/>
            <person name="Drula E."/>
            <person name="Henrissat B."/>
            <person name="Hansel C."/>
            <person name="Singer S."/>
            <person name="Hutchinson M.I."/>
            <person name="de Vries R.P."/>
            <person name="Natvig D.O."/>
            <person name="Powell A.J."/>
            <person name="Tsang A."/>
            <person name="Grigoriev I.V."/>
        </authorList>
    </citation>
    <scope>NUCLEOTIDE SEQUENCE [LARGE SCALE GENOMIC DNA]</scope>
    <source>
        <strain evidence="1 2">CBS 494.80</strain>
    </source>
</reference>
<evidence type="ECO:0008006" key="3">
    <source>
        <dbReference type="Google" id="ProtNLM"/>
    </source>
</evidence>
<organism evidence="1 2">
    <name type="scientific">Oculimacula yallundae</name>
    <dbReference type="NCBI Taxonomy" id="86028"/>
    <lineage>
        <taxon>Eukaryota</taxon>
        <taxon>Fungi</taxon>
        <taxon>Dikarya</taxon>
        <taxon>Ascomycota</taxon>
        <taxon>Pezizomycotina</taxon>
        <taxon>Leotiomycetes</taxon>
        <taxon>Helotiales</taxon>
        <taxon>Ploettnerulaceae</taxon>
        <taxon>Oculimacula</taxon>
    </lineage>
</organism>
<evidence type="ECO:0000313" key="2">
    <source>
        <dbReference type="Proteomes" id="UP001595075"/>
    </source>
</evidence>
<comment type="caution">
    <text evidence="1">The sequence shown here is derived from an EMBL/GenBank/DDBJ whole genome shotgun (WGS) entry which is preliminary data.</text>
</comment>
<accession>A0ABR4CMA1</accession>
<dbReference type="EMBL" id="JAZHXI010000006">
    <property type="protein sequence ID" value="KAL2070506.1"/>
    <property type="molecule type" value="Genomic_DNA"/>
</dbReference>
<proteinExistence type="predicted"/>
<evidence type="ECO:0000313" key="1">
    <source>
        <dbReference type="EMBL" id="KAL2070506.1"/>
    </source>
</evidence>
<gene>
    <name evidence="1" type="ORF">VTL71DRAFT_13532</name>
</gene>
<protein>
    <recommendedName>
        <fullName evidence="3">BTB domain-containing protein</fullName>
    </recommendedName>
</protein>
<dbReference type="Proteomes" id="UP001595075">
    <property type="component" value="Unassembled WGS sequence"/>
</dbReference>
<sequence length="376" mass="43227">MSILGQPGNSINPNSIVFAYPGLDPDLRLRVLDVEYHVHSAVSKHYSYYFRQFLDSPDKPVGPASALFYYDYVSVFDDDGLDWSLQPVSKTFRRPNSSPDFDSVTESEAFGKYLCALYTRPYVIKSCKELTVMTRIADYYCTLPILSSSLTAALFKSPVFDVGDPLVGDEKSLDSFEAMISISQKLHHAELFRECFIQIVSLWRPGNIRSCELLERDSQLFTLIQSAYLNLAEDVLRVQRDVMFASLENKLLTINITELLVSLVRNYEPENVTNPLRNASYFRKLKEAIERIINNHTFGSDIAEALLQDKEHLRTSELWQRLMESIKDLLMNNLRFTKPRDLSVEHPYYGSVYGDEFLCATISDEDLPWDRTVVDW</sequence>
<keyword evidence="2" id="KW-1185">Reference proteome</keyword>